<sequence length="94" mass="9618">MSDTMTPEQLAEAILSAAGSGLRHYTVTSRQRIIDAAEAQIATLQGIPVGLGVLELPAAPLEAAPQPRNDPSGYAEPSDTINAPHGAENGADNG</sequence>
<evidence type="ECO:0000313" key="2">
    <source>
        <dbReference type="EMBL" id="VDS07566.1"/>
    </source>
</evidence>
<name>A0A447IJ96_9RHOB</name>
<dbReference type="OrthoDB" id="9858212at2"/>
<reference evidence="2 3" key="1">
    <citation type="submission" date="2018-12" db="EMBL/GenBank/DDBJ databases">
        <authorList>
            <person name="Criscuolo A."/>
        </authorList>
    </citation>
    <scope>NUCLEOTIDE SEQUENCE [LARGE SCALE GENOMIC DNA]</scope>
    <source>
        <strain evidence="2">ACIP1116241</strain>
    </source>
</reference>
<dbReference type="RefSeq" id="WP_126153258.1">
    <property type="nucleotide sequence ID" value="NZ_UZWE01000021.1"/>
</dbReference>
<dbReference type="EMBL" id="UZWE01000021">
    <property type="protein sequence ID" value="VDS07566.1"/>
    <property type="molecule type" value="Genomic_DNA"/>
</dbReference>
<organism evidence="2 3">
    <name type="scientific">Paracoccus haematequi</name>
    <dbReference type="NCBI Taxonomy" id="2491866"/>
    <lineage>
        <taxon>Bacteria</taxon>
        <taxon>Pseudomonadati</taxon>
        <taxon>Pseudomonadota</taxon>
        <taxon>Alphaproteobacteria</taxon>
        <taxon>Rhodobacterales</taxon>
        <taxon>Paracoccaceae</taxon>
        <taxon>Paracoccus</taxon>
    </lineage>
</organism>
<proteinExistence type="predicted"/>
<gene>
    <name evidence="2" type="ORF">PARHAE_00743</name>
</gene>
<accession>A0A447IJ96</accession>
<keyword evidence="3" id="KW-1185">Reference proteome</keyword>
<dbReference type="AlphaFoldDB" id="A0A447IJ96"/>
<feature type="region of interest" description="Disordered" evidence="1">
    <location>
        <begin position="62"/>
        <end position="94"/>
    </location>
</feature>
<dbReference type="Proteomes" id="UP000270743">
    <property type="component" value="Unassembled WGS sequence"/>
</dbReference>
<evidence type="ECO:0000313" key="3">
    <source>
        <dbReference type="Proteomes" id="UP000270743"/>
    </source>
</evidence>
<protein>
    <submittedName>
        <fullName evidence="2">Uncharacterized protein</fullName>
    </submittedName>
</protein>
<evidence type="ECO:0000256" key="1">
    <source>
        <dbReference type="SAM" id="MobiDB-lite"/>
    </source>
</evidence>